<name>A0A0J9EBZ0_9FIRM</name>
<evidence type="ECO:0000259" key="3">
    <source>
        <dbReference type="PROSITE" id="PS51898"/>
    </source>
</evidence>
<dbReference type="InterPro" id="IPR011010">
    <property type="entry name" value="DNA_brk_join_enz"/>
</dbReference>
<dbReference type="AlphaFoldDB" id="A0A0J9EBZ0"/>
<dbReference type="InterPro" id="IPR013762">
    <property type="entry name" value="Integrase-like_cat_sf"/>
</dbReference>
<protein>
    <recommendedName>
        <fullName evidence="3">Tyr recombinase domain-containing protein</fullName>
    </recommendedName>
</protein>
<evidence type="ECO:0000256" key="2">
    <source>
        <dbReference type="ARBA" id="ARBA00023172"/>
    </source>
</evidence>
<dbReference type="InterPro" id="IPR010998">
    <property type="entry name" value="Integrase_recombinase_N"/>
</dbReference>
<dbReference type="Proteomes" id="UP000037392">
    <property type="component" value="Unassembled WGS sequence"/>
</dbReference>
<evidence type="ECO:0000313" key="4">
    <source>
        <dbReference type="EMBL" id="KMW13230.1"/>
    </source>
</evidence>
<keyword evidence="2" id="KW-0233">DNA recombination</keyword>
<dbReference type="GO" id="GO:0015074">
    <property type="term" value="P:DNA integration"/>
    <property type="evidence" value="ECO:0007669"/>
    <property type="project" value="InterPro"/>
</dbReference>
<dbReference type="GO" id="GO:0003677">
    <property type="term" value="F:DNA binding"/>
    <property type="evidence" value="ECO:0007669"/>
    <property type="project" value="UniProtKB-KW"/>
</dbReference>
<dbReference type="Gene3D" id="1.10.443.10">
    <property type="entry name" value="Intergrase catalytic core"/>
    <property type="match status" value="1"/>
</dbReference>
<dbReference type="InterPro" id="IPR050090">
    <property type="entry name" value="Tyrosine_recombinase_XerCD"/>
</dbReference>
<dbReference type="PANTHER" id="PTHR30349:SF89">
    <property type="entry name" value="INTEGRASE_RECOMBINASE"/>
    <property type="match status" value="1"/>
</dbReference>
<evidence type="ECO:0000313" key="5">
    <source>
        <dbReference type="Proteomes" id="UP000037392"/>
    </source>
</evidence>
<dbReference type="OrthoDB" id="9801717at2"/>
<dbReference type="GO" id="GO:0006310">
    <property type="term" value="P:DNA recombination"/>
    <property type="evidence" value="ECO:0007669"/>
    <property type="project" value="UniProtKB-KW"/>
</dbReference>
<dbReference type="PROSITE" id="PS51898">
    <property type="entry name" value="TYR_RECOMBINASE"/>
    <property type="match status" value="1"/>
</dbReference>
<dbReference type="GeneID" id="93163632"/>
<dbReference type="EMBL" id="ADLK01000045">
    <property type="protein sequence ID" value="KMW13230.1"/>
    <property type="molecule type" value="Genomic_DNA"/>
</dbReference>
<sequence>MCDISVTNRTIPEKDNRLLLFQGFLKESGVSPNTVTVYTASVRLYFSLYDELTMNNLLSYKQYLIQHYKAATVNARIYGINQYIRQCGEGLEVPLETYRLPSVKQQQKMFLDNVISQTDYERLKKGLKQDHNMFWYFVVRFLCSSGARISELLQIKVEHVRMGYMDLCSKGGKIRRIYFPESLCTEGLQWLESNGVSSGFLFTNRSGQPISPRGISLQLKALARRYGVPENTVYPHSFRHRFAKNFLNRFNDIALLADLMGHESIETTRIYLKRSSDEQRLLIDRVVTW</sequence>
<accession>A0A0J9EBZ0</accession>
<proteinExistence type="predicted"/>
<feature type="domain" description="Tyr recombinase" evidence="3">
    <location>
        <begin position="110"/>
        <end position="284"/>
    </location>
</feature>
<dbReference type="InterPro" id="IPR002104">
    <property type="entry name" value="Integrase_catalytic"/>
</dbReference>
<reference evidence="4 5" key="1">
    <citation type="submission" date="2011-04" db="EMBL/GenBank/DDBJ databases">
        <title>The Genome Sequence of Clostridium citroniae WAL-19142.</title>
        <authorList>
            <consortium name="The Broad Institute Genome Sequencing Platform"/>
            <person name="Earl A."/>
            <person name="Ward D."/>
            <person name="Feldgarden M."/>
            <person name="Gevers D."/>
            <person name="Warren Y.A."/>
            <person name="Tyrrell K.L."/>
            <person name="Citron D.M."/>
            <person name="Goldstein E.J."/>
            <person name="Daigneault M."/>
            <person name="Allen-Vercoe E."/>
            <person name="Young S.K."/>
            <person name="Zeng Q."/>
            <person name="Gargeya S."/>
            <person name="Fitzgerald M."/>
            <person name="Haas B."/>
            <person name="Abouelleil A."/>
            <person name="Alvarado L."/>
            <person name="Arachchi H.M."/>
            <person name="Berlin A."/>
            <person name="Brown A."/>
            <person name="Chapman S.B."/>
            <person name="Chen Z."/>
            <person name="Dunbar C."/>
            <person name="Freedman E."/>
            <person name="Gearin G."/>
            <person name="Gellesch M."/>
            <person name="Goldberg J."/>
            <person name="Griggs A."/>
            <person name="Gujja S."/>
            <person name="Heilman E.R."/>
            <person name="Heiman D."/>
            <person name="Howarth C."/>
            <person name="Larson L."/>
            <person name="Lui A."/>
            <person name="MacDonald P.J."/>
            <person name="Mehta T."/>
            <person name="Montmayeur A."/>
            <person name="Murphy C."/>
            <person name="Neiman D."/>
            <person name="Pearson M."/>
            <person name="Priest M."/>
            <person name="Roberts A."/>
            <person name="Saif S."/>
            <person name="Shea T."/>
            <person name="Shenoy N."/>
            <person name="Sisk P."/>
            <person name="Stolte C."/>
            <person name="Sykes S."/>
            <person name="White J."/>
            <person name="Yandava C."/>
            <person name="Wortman J."/>
            <person name="Nusbaum C."/>
            <person name="Birren B."/>
        </authorList>
    </citation>
    <scope>NUCLEOTIDE SEQUENCE [LARGE SCALE GENOMIC DNA]</scope>
    <source>
        <strain evidence="4 5">WAL-19142</strain>
    </source>
</reference>
<keyword evidence="1" id="KW-0238">DNA-binding</keyword>
<dbReference type="PATRIC" id="fig|742734.4.peg.159"/>
<dbReference type="RefSeq" id="WP_007869543.1">
    <property type="nucleotide sequence ID" value="NZ_KQ235875.1"/>
</dbReference>
<dbReference type="Gene3D" id="1.10.150.130">
    <property type="match status" value="1"/>
</dbReference>
<organism evidence="4 5">
    <name type="scientific">[Clostridium] citroniae WAL-19142</name>
    <dbReference type="NCBI Taxonomy" id="742734"/>
    <lineage>
        <taxon>Bacteria</taxon>
        <taxon>Bacillati</taxon>
        <taxon>Bacillota</taxon>
        <taxon>Clostridia</taxon>
        <taxon>Lachnospirales</taxon>
        <taxon>Lachnospiraceae</taxon>
        <taxon>Enterocloster</taxon>
    </lineage>
</organism>
<dbReference type="PANTHER" id="PTHR30349">
    <property type="entry name" value="PHAGE INTEGRASE-RELATED"/>
    <property type="match status" value="1"/>
</dbReference>
<dbReference type="SUPFAM" id="SSF56349">
    <property type="entry name" value="DNA breaking-rejoining enzymes"/>
    <property type="match status" value="1"/>
</dbReference>
<evidence type="ECO:0000256" key="1">
    <source>
        <dbReference type="ARBA" id="ARBA00023125"/>
    </source>
</evidence>
<gene>
    <name evidence="4" type="ORF">HMPREF9470_00151</name>
</gene>
<comment type="caution">
    <text evidence="4">The sequence shown here is derived from an EMBL/GenBank/DDBJ whole genome shotgun (WGS) entry which is preliminary data.</text>
</comment>
<dbReference type="Pfam" id="PF00589">
    <property type="entry name" value="Phage_integrase"/>
    <property type="match status" value="1"/>
</dbReference>